<proteinExistence type="predicted"/>
<sequence>MAHHLFSASAPPSLNNLGLFYWTWCPKTLASLLVLQYLSPADTMYPRFVIVTLESDRSSTQVPSSSTASVTSHLVDHRFFCIFRQAIRRILALLGPIVDIERKRISSQASHDDSMYQSFVFVGGMQDTSHSPDPLKIESTTPVHADF</sequence>
<organism evidence="1 2">
    <name type="scientific">Dendrothele bispora (strain CBS 962.96)</name>
    <dbReference type="NCBI Taxonomy" id="1314807"/>
    <lineage>
        <taxon>Eukaryota</taxon>
        <taxon>Fungi</taxon>
        <taxon>Dikarya</taxon>
        <taxon>Basidiomycota</taxon>
        <taxon>Agaricomycotina</taxon>
        <taxon>Agaricomycetes</taxon>
        <taxon>Agaricomycetidae</taxon>
        <taxon>Agaricales</taxon>
        <taxon>Agaricales incertae sedis</taxon>
        <taxon>Dendrothele</taxon>
    </lineage>
</organism>
<name>A0A4S8MG29_DENBC</name>
<reference evidence="1 2" key="1">
    <citation type="journal article" date="2019" name="Nat. Ecol. Evol.">
        <title>Megaphylogeny resolves global patterns of mushroom evolution.</title>
        <authorList>
            <person name="Varga T."/>
            <person name="Krizsan K."/>
            <person name="Foldi C."/>
            <person name="Dima B."/>
            <person name="Sanchez-Garcia M."/>
            <person name="Sanchez-Ramirez S."/>
            <person name="Szollosi G.J."/>
            <person name="Szarkandi J.G."/>
            <person name="Papp V."/>
            <person name="Albert L."/>
            <person name="Andreopoulos W."/>
            <person name="Angelini C."/>
            <person name="Antonin V."/>
            <person name="Barry K.W."/>
            <person name="Bougher N.L."/>
            <person name="Buchanan P."/>
            <person name="Buyck B."/>
            <person name="Bense V."/>
            <person name="Catcheside P."/>
            <person name="Chovatia M."/>
            <person name="Cooper J."/>
            <person name="Damon W."/>
            <person name="Desjardin D."/>
            <person name="Finy P."/>
            <person name="Geml J."/>
            <person name="Haridas S."/>
            <person name="Hughes K."/>
            <person name="Justo A."/>
            <person name="Karasinski D."/>
            <person name="Kautmanova I."/>
            <person name="Kiss B."/>
            <person name="Kocsube S."/>
            <person name="Kotiranta H."/>
            <person name="LaButti K.M."/>
            <person name="Lechner B.E."/>
            <person name="Liimatainen K."/>
            <person name="Lipzen A."/>
            <person name="Lukacs Z."/>
            <person name="Mihaltcheva S."/>
            <person name="Morgado L.N."/>
            <person name="Niskanen T."/>
            <person name="Noordeloos M.E."/>
            <person name="Ohm R.A."/>
            <person name="Ortiz-Santana B."/>
            <person name="Ovrebo C."/>
            <person name="Racz N."/>
            <person name="Riley R."/>
            <person name="Savchenko A."/>
            <person name="Shiryaev A."/>
            <person name="Soop K."/>
            <person name="Spirin V."/>
            <person name="Szebenyi C."/>
            <person name="Tomsovsky M."/>
            <person name="Tulloss R.E."/>
            <person name="Uehling J."/>
            <person name="Grigoriev I.V."/>
            <person name="Vagvolgyi C."/>
            <person name="Papp T."/>
            <person name="Martin F.M."/>
            <person name="Miettinen O."/>
            <person name="Hibbett D.S."/>
            <person name="Nagy L.G."/>
        </authorList>
    </citation>
    <scope>NUCLEOTIDE SEQUENCE [LARGE SCALE GENOMIC DNA]</scope>
    <source>
        <strain evidence="1 2">CBS 962.96</strain>
    </source>
</reference>
<accession>A0A4S8MG29</accession>
<keyword evidence="2" id="KW-1185">Reference proteome</keyword>
<evidence type="ECO:0000313" key="1">
    <source>
        <dbReference type="EMBL" id="THV01613.1"/>
    </source>
</evidence>
<dbReference type="AlphaFoldDB" id="A0A4S8MG29"/>
<gene>
    <name evidence="1" type="ORF">K435DRAFT_853630</name>
</gene>
<protein>
    <submittedName>
        <fullName evidence="1">Uncharacterized protein</fullName>
    </submittedName>
</protein>
<dbReference type="Proteomes" id="UP000297245">
    <property type="component" value="Unassembled WGS sequence"/>
</dbReference>
<evidence type="ECO:0000313" key="2">
    <source>
        <dbReference type="Proteomes" id="UP000297245"/>
    </source>
</evidence>
<dbReference type="EMBL" id="ML179087">
    <property type="protein sequence ID" value="THV01613.1"/>
    <property type="molecule type" value="Genomic_DNA"/>
</dbReference>